<dbReference type="InterPro" id="IPR029021">
    <property type="entry name" value="Prot-tyrosine_phosphatase-like"/>
</dbReference>
<dbReference type="Pfam" id="PF13350">
    <property type="entry name" value="Y_phosphatase3"/>
    <property type="match status" value="1"/>
</dbReference>
<dbReference type="GO" id="GO:0004721">
    <property type="term" value="F:phosphoprotein phosphatase activity"/>
    <property type="evidence" value="ECO:0007669"/>
    <property type="project" value="InterPro"/>
</dbReference>
<protein>
    <submittedName>
        <fullName evidence="1">Tyrosine-protein phosphatase</fullName>
    </submittedName>
</protein>
<comment type="caution">
    <text evidence="1">The sequence shown here is derived from an EMBL/GenBank/DDBJ whole genome shotgun (WGS) entry which is preliminary data.</text>
</comment>
<dbReference type="Gene3D" id="3.90.190.10">
    <property type="entry name" value="Protein tyrosine phosphatase superfamily"/>
    <property type="match status" value="1"/>
</dbReference>
<reference evidence="1" key="1">
    <citation type="submission" date="2022-02" db="EMBL/GenBank/DDBJ databases">
        <title>Emergence and expansion in Europe of a Vibrio aestuarianus clonal complex pathogenic for oysters.</title>
        <authorList>
            <person name="Mesnil A."/>
            <person name="Travers M.-A."/>
        </authorList>
    </citation>
    <scope>NUCLEOTIDE SEQUENCE</scope>
    <source>
        <strain evidence="1">19_064_15T1</strain>
    </source>
</reference>
<dbReference type="InterPro" id="IPR026893">
    <property type="entry name" value="Tyr/Ser_Pase_IphP-type"/>
</dbReference>
<proteinExistence type="predicted"/>
<gene>
    <name evidence="1" type="ORF">L9X51_17140</name>
</gene>
<dbReference type="EMBL" id="JAKNAX010000079">
    <property type="protein sequence ID" value="MDE1348121.1"/>
    <property type="molecule type" value="Genomic_DNA"/>
</dbReference>
<organism evidence="1 2">
    <name type="scientific">Vibrio aestuarianus</name>
    <dbReference type="NCBI Taxonomy" id="28171"/>
    <lineage>
        <taxon>Bacteria</taxon>
        <taxon>Pseudomonadati</taxon>
        <taxon>Pseudomonadota</taxon>
        <taxon>Gammaproteobacteria</taxon>
        <taxon>Vibrionales</taxon>
        <taxon>Vibrionaceae</taxon>
        <taxon>Vibrio</taxon>
    </lineage>
</organism>
<dbReference type="AlphaFoldDB" id="A0A9X4J1N7"/>
<dbReference type="InterPro" id="IPR016130">
    <property type="entry name" value="Tyr_Pase_AS"/>
</dbReference>
<evidence type="ECO:0000313" key="2">
    <source>
        <dbReference type="Proteomes" id="UP001140978"/>
    </source>
</evidence>
<sequence>MFMGMNLLAAYLLLQVVWVYIGLYLRFSKVMHYQYRGDNIIFNIPIQASNNIFFVGNATNWKVKEDFKFHREGDSLTLIKPKELALHIGNSGYCEYFFWDQDLEQALPFDHCHPQGYFFNNQFNGSFNYLLLAENPSQNELVQIHQASEASFMIKQQREDYSSEESLANFRSVLGGALKPKRLYRSYHPISPSRSHIAELKSLEELRQIAVRKLLSQYQIANIINLSETDHQLKQEIEQQGASYYQQLWSQGCVYSVPMSYETVYFMSHLNQAFNDNELGFQDGIKQIITIIANEQAPFHVHCRLGSDRTGVVIGFLQLFMGATKSDIESNYLLTNQLGIGEYRSFKLLEVALTNALGENCFDDGRQVVYGYLLNLGLEKSMINSAYQKLS</sequence>
<accession>A0A9X4J1N7</accession>
<dbReference type="Proteomes" id="UP001140978">
    <property type="component" value="Unassembled WGS sequence"/>
</dbReference>
<dbReference type="PROSITE" id="PS00383">
    <property type="entry name" value="TYR_PHOSPHATASE_1"/>
    <property type="match status" value="1"/>
</dbReference>
<evidence type="ECO:0000313" key="1">
    <source>
        <dbReference type="EMBL" id="MDE1348121.1"/>
    </source>
</evidence>
<dbReference type="SUPFAM" id="SSF52799">
    <property type="entry name" value="(Phosphotyrosine protein) phosphatases II"/>
    <property type="match status" value="1"/>
</dbReference>
<name>A0A9X4J1N7_9VIBR</name>